<dbReference type="PANTHER" id="PTHR42866">
    <property type="entry name" value="3-DEOXY-MANNO-OCTULOSONATE CYTIDYLYLTRANSFERASE"/>
    <property type="match status" value="1"/>
</dbReference>
<protein>
    <recommendedName>
        <fullName evidence="4">3-deoxy-manno-octulosonate cytidylyltransferase</fullName>
    </recommendedName>
</protein>
<gene>
    <name evidence="3" type="ORF">S06H3_12888</name>
</gene>
<accession>X1LYF8</accession>
<dbReference type="InterPro" id="IPR003329">
    <property type="entry name" value="Cytidylyl_trans"/>
</dbReference>
<dbReference type="InterPro" id="IPR029044">
    <property type="entry name" value="Nucleotide-diphossugar_trans"/>
</dbReference>
<dbReference type="NCBIfam" id="NF003952">
    <property type="entry name" value="PRK05450.1-5"/>
    <property type="match status" value="1"/>
</dbReference>
<keyword evidence="1" id="KW-0808">Transferase</keyword>
<proteinExistence type="inferred from homology"/>
<dbReference type="EMBL" id="BARV01006295">
    <property type="protein sequence ID" value="GAI10851.1"/>
    <property type="molecule type" value="Genomic_DNA"/>
</dbReference>
<dbReference type="GO" id="GO:0008690">
    <property type="term" value="F:3-deoxy-manno-octulosonate cytidylyltransferase activity"/>
    <property type="evidence" value="ECO:0007669"/>
    <property type="project" value="InterPro"/>
</dbReference>
<name>X1LYF8_9ZZZZ</name>
<dbReference type="AlphaFoldDB" id="X1LYF8"/>
<evidence type="ECO:0000256" key="1">
    <source>
        <dbReference type="ARBA" id="ARBA00022679"/>
    </source>
</evidence>
<dbReference type="Pfam" id="PF02348">
    <property type="entry name" value="CTP_transf_3"/>
    <property type="match status" value="1"/>
</dbReference>
<keyword evidence="2" id="KW-0548">Nucleotidyltransferase</keyword>
<dbReference type="HAMAP" id="MF_00057">
    <property type="entry name" value="KdsB"/>
    <property type="match status" value="1"/>
</dbReference>
<evidence type="ECO:0000256" key="2">
    <source>
        <dbReference type="ARBA" id="ARBA00022695"/>
    </source>
</evidence>
<reference evidence="3" key="1">
    <citation type="journal article" date="2014" name="Front. Microbiol.">
        <title>High frequency of phylogenetically diverse reductive dehalogenase-homologous genes in deep subseafloor sedimentary metagenomes.</title>
        <authorList>
            <person name="Kawai M."/>
            <person name="Futagami T."/>
            <person name="Toyoda A."/>
            <person name="Takaki Y."/>
            <person name="Nishi S."/>
            <person name="Hori S."/>
            <person name="Arai W."/>
            <person name="Tsubouchi T."/>
            <person name="Morono Y."/>
            <person name="Uchiyama I."/>
            <person name="Ito T."/>
            <person name="Fujiyama A."/>
            <person name="Inagaki F."/>
            <person name="Takami H."/>
        </authorList>
    </citation>
    <scope>NUCLEOTIDE SEQUENCE</scope>
    <source>
        <strain evidence="3">Expedition CK06-06</strain>
    </source>
</reference>
<organism evidence="3">
    <name type="scientific">marine sediment metagenome</name>
    <dbReference type="NCBI Taxonomy" id="412755"/>
    <lineage>
        <taxon>unclassified sequences</taxon>
        <taxon>metagenomes</taxon>
        <taxon>ecological metagenomes</taxon>
    </lineage>
</organism>
<evidence type="ECO:0008006" key="4">
    <source>
        <dbReference type="Google" id="ProtNLM"/>
    </source>
</evidence>
<dbReference type="NCBIfam" id="TIGR00466">
    <property type="entry name" value="kdsB"/>
    <property type="match status" value="1"/>
</dbReference>
<evidence type="ECO:0000313" key="3">
    <source>
        <dbReference type="EMBL" id="GAI10851.1"/>
    </source>
</evidence>
<dbReference type="PANTHER" id="PTHR42866:SF2">
    <property type="entry name" value="3-DEOXY-MANNO-OCTULOSONATE CYTIDYLYLTRANSFERASE, MITOCHONDRIAL"/>
    <property type="match status" value="1"/>
</dbReference>
<dbReference type="InterPro" id="IPR004528">
    <property type="entry name" value="KdsB"/>
</dbReference>
<dbReference type="SUPFAM" id="SSF53448">
    <property type="entry name" value="Nucleotide-diphospho-sugar transferases"/>
    <property type="match status" value="1"/>
</dbReference>
<comment type="caution">
    <text evidence="3">The sequence shown here is derived from an EMBL/GenBank/DDBJ whole genome shotgun (WGS) entry which is preliminary data.</text>
</comment>
<dbReference type="GO" id="GO:0005829">
    <property type="term" value="C:cytosol"/>
    <property type="evidence" value="ECO:0007669"/>
    <property type="project" value="TreeGrafter"/>
</dbReference>
<dbReference type="NCBIfam" id="NF009905">
    <property type="entry name" value="PRK13368.1"/>
    <property type="match status" value="1"/>
</dbReference>
<sequence length="263" mass="29779">MATTRKIIGIIPARMASSRFPGKPLAKILGIPMVGHVYFRSRMSQTLDEVYVATCDKEISDYMESIGGKAVMTSSSHERCTDRIAEATEKVEAMLNTKVDIVVNIQGDEPMVFPEMVDEAVEPMLRDNSVVTTNLMAPIKTREEQEDPNVVKVVVDTNNYALYFSREPIPSGKKAAGQIPMLKQVPLIPFKRDFLFKFTRLEPTPLEKIESVDMLRALEHGYKVKMVLTKFETYGVDTPEDLRLVEERMKIDPLLTKYTEAKK</sequence>
<dbReference type="Gene3D" id="3.90.550.10">
    <property type="entry name" value="Spore Coat Polysaccharide Biosynthesis Protein SpsA, Chain A"/>
    <property type="match status" value="1"/>
</dbReference>
<dbReference type="CDD" id="cd02517">
    <property type="entry name" value="CMP-KDO-Synthetase"/>
    <property type="match status" value="1"/>
</dbReference>